<dbReference type="KEGG" id="nsh:GXM_07333"/>
<keyword evidence="2" id="KW-1185">Reference proteome</keyword>
<evidence type="ECO:0008006" key="3">
    <source>
        <dbReference type="Google" id="ProtNLM"/>
    </source>
</evidence>
<proteinExistence type="predicted"/>
<organism evidence="1 2">
    <name type="scientific">Nostoc sphaeroides CCNUC1</name>
    <dbReference type="NCBI Taxonomy" id="2653204"/>
    <lineage>
        <taxon>Bacteria</taxon>
        <taxon>Bacillati</taxon>
        <taxon>Cyanobacteriota</taxon>
        <taxon>Cyanophyceae</taxon>
        <taxon>Nostocales</taxon>
        <taxon>Nostocaceae</taxon>
        <taxon>Nostoc</taxon>
    </lineage>
</organism>
<accession>A0A5P8WD46</accession>
<dbReference type="Proteomes" id="UP000326678">
    <property type="component" value="Chromosome Gxm2"/>
</dbReference>
<dbReference type="EMBL" id="CP045227">
    <property type="protein sequence ID" value="QFS49839.1"/>
    <property type="molecule type" value="Genomic_DNA"/>
</dbReference>
<evidence type="ECO:0000313" key="2">
    <source>
        <dbReference type="Proteomes" id="UP000326678"/>
    </source>
</evidence>
<name>A0A5P8WD46_9NOSO</name>
<protein>
    <recommendedName>
        <fullName evidence="3">TetR family transcriptional regulator</fullName>
    </recommendedName>
</protein>
<dbReference type="AlphaFoldDB" id="A0A5P8WD46"/>
<reference evidence="1 2" key="1">
    <citation type="submission" date="2019-10" db="EMBL/GenBank/DDBJ databases">
        <title>Genomic and transcriptomic insights into the perfect genentic adaptation of a filamentous nitrogen-fixing cyanobacterium to rice fields.</title>
        <authorList>
            <person name="Chen Z."/>
        </authorList>
    </citation>
    <scope>NUCLEOTIDE SEQUENCE [LARGE SCALE GENOMIC DNA]</scope>
    <source>
        <strain evidence="1">CCNUC1</strain>
    </source>
</reference>
<gene>
    <name evidence="1" type="ORF">GXM_07333</name>
</gene>
<evidence type="ECO:0000313" key="1">
    <source>
        <dbReference type="EMBL" id="QFS49839.1"/>
    </source>
</evidence>
<sequence>MFSAMMALGRLLVEENLLREGTINEEVIEVLKMTWIRLESSY</sequence>